<dbReference type="InterPro" id="IPR001182">
    <property type="entry name" value="FtsW/RodA"/>
</dbReference>
<dbReference type="GO" id="GO:0051301">
    <property type="term" value="P:cell division"/>
    <property type="evidence" value="ECO:0007669"/>
    <property type="project" value="InterPro"/>
</dbReference>
<dbReference type="GO" id="GO:0009252">
    <property type="term" value="P:peptidoglycan biosynthetic process"/>
    <property type="evidence" value="ECO:0007669"/>
    <property type="project" value="UniProtKB-KW"/>
</dbReference>
<proteinExistence type="inferred from homology"/>
<evidence type="ECO:0000313" key="18">
    <source>
        <dbReference type="EMBL" id="MBC9813674.1"/>
    </source>
</evidence>
<feature type="transmembrane region" description="Helical" evidence="17">
    <location>
        <begin position="189"/>
        <end position="204"/>
    </location>
</feature>
<feature type="transmembrane region" description="Helical" evidence="17">
    <location>
        <begin position="372"/>
        <end position="395"/>
    </location>
</feature>
<dbReference type="GO" id="GO:0015648">
    <property type="term" value="F:lipid-linked peptidoglycan transporter activity"/>
    <property type="evidence" value="ECO:0007669"/>
    <property type="project" value="TreeGrafter"/>
</dbReference>
<feature type="compositionally biased region" description="Basic and acidic residues" evidence="16">
    <location>
        <begin position="398"/>
        <end position="408"/>
    </location>
</feature>
<gene>
    <name evidence="18" type="ORF">H9Y05_14455</name>
</gene>
<evidence type="ECO:0000256" key="6">
    <source>
        <dbReference type="ARBA" id="ARBA00022984"/>
    </source>
</evidence>
<dbReference type="PANTHER" id="PTHR30474">
    <property type="entry name" value="CELL CYCLE PROTEIN"/>
    <property type="match status" value="1"/>
</dbReference>
<feature type="region of interest" description="Disordered" evidence="16">
    <location>
        <begin position="398"/>
        <end position="418"/>
    </location>
</feature>
<evidence type="ECO:0000256" key="11">
    <source>
        <dbReference type="ARBA" id="ARBA00038053"/>
    </source>
</evidence>
<evidence type="ECO:0000256" key="1">
    <source>
        <dbReference type="ARBA" id="ARBA00004141"/>
    </source>
</evidence>
<keyword evidence="8 17" id="KW-0472">Membrane</keyword>
<evidence type="ECO:0000256" key="7">
    <source>
        <dbReference type="ARBA" id="ARBA00022989"/>
    </source>
</evidence>
<feature type="transmembrane region" description="Helical" evidence="17">
    <location>
        <begin position="69"/>
        <end position="87"/>
    </location>
</feature>
<evidence type="ECO:0000256" key="8">
    <source>
        <dbReference type="ARBA" id="ARBA00023136"/>
    </source>
</evidence>
<feature type="transmembrane region" description="Helical" evidence="17">
    <location>
        <begin position="338"/>
        <end position="366"/>
    </location>
</feature>
<evidence type="ECO:0000256" key="14">
    <source>
        <dbReference type="ARBA" id="ARBA00044770"/>
    </source>
</evidence>
<keyword evidence="19" id="KW-1185">Reference proteome</keyword>
<evidence type="ECO:0000256" key="2">
    <source>
        <dbReference type="ARBA" id="ARBA00022676"/>
    </source>
</evidence>
<evidence type="ECO:0000313" key="19">
    <source>
        <dbReference type="Proteomes" id="UP000652681"/>
    </source>
</evidence>
<evidence type="ECO:0000256" key="16">
    <source>
        <dbReference type="SAM" id="MobiDB-lite"/>
    </source>
</evidence>
<accession>A0A8J6TU02</accession>
<evidence type="ECO:0000256" key="4">
    <source>
        <dbReference type="ARBA" id="ARBA00022692"/>
    </source>
</evidence>
<evidence type="ECO:0000256" key="13">
    <source>
        <dbReference type="ARBA" id="ARBA00041418"/>
    </source>
</evidence>
<keyword evidence="2" id="KW-0328">Glycosyltransferase</keyword>
<evidence type="ECO:0000256" key="3">
    <source>
        <dbReference type="ARBA" id="ARBA00022679"/>
    </source>
</evidence>
<sequence length="418" mass="46761">MSNSETVVTSDSETMLKPGSLSVKRFLNYLKGDRVIWIITLLMLAFSLVTVFSFVPVLVKVEGGTPFKYLFKHFIYILISFAAMFWVHRQDPKYFSQVSKFALILGIGLLLLTLLLPNEVNNAKRWIRVPFIGLTFQASDFAKLALIIYLSRQLVKRKDQFKDWKEGFVPIVLPIVLVCGLIVKDNFSTAGIVFMLAIGLLFLGRFPFSRILAIFGMAIGGLFLIVLLHKAVPDLNLLPRYTTWENRILNRMDTESNVVDNAQAVNAQLAIYNGKIFGQGVGDGKLKEYLPEAYADFYYSSFVEEFGSLSAIVLTMAYLILLFRIFRIGLKAENLFETYFCIGIGMLLITQASVNMLVCTGVFPVTGQNMPLLAMGGSAMIMTCMAIGMVQSIAAKQEKGTKKTKEESGDNQLINEDE</sequence>
<comment type="catalytic activity">
    <reaction evidence="15">
        <text>[GlcNAc-(1-&gt;4)-Mur2Ac(oyl-L-Ala-gamma-D-Glu-L-Lys-D-Ala-D-Ala)](n)-di-trans,octa-cis-undecaprenyl diphosphate + beta-D-GlcNAc-(1-&gt;4)-Mur2Ac(oyl-L-Ala-gamma-D-Glu-L-Lys-D-Ala-D-Ala)-di-trans,octa-cis-undecaprenyl diphosphate = [GlcNAc-(1-&gt;4)-Mur2Ac(oyl-L-Ala-gamma-D-Glu-L-Lys-D-Ala-D-Ala)](n+1)-di-trans,octa-cis-undecaprenyl diphosphate + di-trans,octa-cis-undecaprenyl diphosphate + H(+)</text>
        <dbReference type="Rhea" id="RHEA:23708"/>
        <dbReference type="Rhea" id="RHEA-COMP:9602"/>
        <dbReference type="Rhea" id="RHEA-COMP:9603"/>
        <dbReference type="ChEBI" id="CHEBI:15378"/>
        <dbReference type="ChEBI" id="CHEBI:58405"/>
        <dbReference type="ChEBI" id="CHEBI:60033"/>
        <dbReference type="ChEBI" id="CHEBI:78435"/>
        <dbReference type="EC" id="2.4.99.28"/>
    </reaction>
</comment>
<dbReference type="GO" id="GO:0008955">
    <property type="term" value="F:peptidoglycan glycosyltransferase activity"/>
    <property type="evidence" value="ECO:0007669"/>
    <property type="project" value="UniProtKB-EC"/>
</dbReference>
<evidence type="ECO:0000256" key="17">
    <source>
        <dbReference type="SAM" id="Phobius"/>
    </source>
</evidence>
<evidence type="ECO:0000256" key="12">
    <source>
        <dbReference type="ARBA" id="ARBA00041185"/>
    </source>
</evidence>
<evidence type="ECO:0000256" key="5">
    <source>
        <dbReference type="ARBA" id="ARBA00022960"/>
    </source>
</evidence>
<keyword evidence="5" id="KW-0133">Cell shape</keyword>
<protein>
    <recommendedName>
        <fullName evidence="12">Probable peptidoglycan glycosyltransferase FtsW</fullName>
        <ecNumber evidence="14">2.4.99.28</ecNumber>
    </recommendedName>
    <alternativeName>
        <fullName evidence="13">Cell division protein FtsW</fullName>
    </alternativeName>
    <alternativeName>
        <fullName evidence="10">Cell wall polymerase</fullName>
    </alternativeName>
    <alternativeName>
        <fullName evidence="9">Peptidoglycan polymerase</fullName>
    </alternativeName>
</protein>
<dbReference type="GO" id="GO:0032153">
    <property type="term" value="C:cell division site"/>
    <property type="evidence" value="ECO:0007669"/>
    <property type="project" value="TreeGrafter"/>
</dbReference>
<dbReference type="GO" id="GO:0005886">
    <property type="term" value="C:plasma membrane"/>
    <property type="evidence" value="ECO:0007669"/>
    <property type="project" value="TreeGrafter"/>
</dbReference>
<keyword evidence="3" id="KW-0808">Transferase</keyword>
<feature type="transmembrane region" description="Helical" evidence="17">
    <location>
        <begin position="35"/>
        <end position="57"/>
    </location>
</feature>
<dbReference type="Pfam" id="PF01098">
    <property type="entry name" value="FTSW_RODA_SPOVE"/>
    <property type="match status" value="1"/>
</dbReference>
<dbReference type="PANTHER" id="PTHR30474:SF2">
    <property type="entry name" value="PEPTIDOGLYCAN GLYCOSYLTRANSFERASE FTSW-RELATED"/>
    <property type="match status" value="1"/>
</dbReference>
<name>A0A8J6TU02_9FLAO</name>
<dbReference type="GO" id="GO:0008360">
    <property type="term" value="P:regulation of cell shape"/>
    <property type="evidence" value="ECO:0007669"/>
    <property type="project" value="UniProtKB-KW"/>
</dbReference>
<evidence type="ECO:0000256" key="9">
    <source>
        <dbReference type="ARBA" id="ARBA00032370"/>
    </source>
</evidence>
<comment type="similarity">
    <text evidence="11">Belongs to the SEDS family. FtsW subfamily.</text>
</comment>
<evidence type="ECO:0000256" key="15">
    <source>
        <dbReference type="ARBA" id="ARBA00049902"/>
    </source>
</evidence>
<reference evidence="18" key="1">
    <citation type="submission" date="2020-09" db="EMBL/GenBank/DDBJ databases">
        <title>Taishania pollutisoli gen. nov., sp. nov., Isolated from Tetrabromobisphenol A-Contaminated Soil.</title>
        <authorList>
            <person name="Chen Q."/>
        </authorList>
    </citation>
    <scope>NUCLEOTIDE SEQUENCE</scope>
    <source>
        <strain evidence="18">CZZ-1</strain>
    </source>
</reference>
<evidence type="ECO:0000256" key="10">
    <source>
        <dbReference type="ARBA" id="ARBA00033270"/>
    </source>
</evidence>
<feature type="transmembrane region" description="Helical" evidence="17">
    <location>
        <begin position="211"/>
        <end position="232"/>
    </location>
</feature>
<dbReference type="RefSeq" id="WP_216714691.1">
    <property type="nucleotide sequence ID" value="NZ_JACVEL010000013.1"/>
</dbReference>
<dbReference type="AlphaFoldDB" id="A0A8J6TU02"/>
<keyword evidence="7 17" id="KW-1133">Transmembrane helix</keyword>
<organism evidence="18 19">
    <name type="scientific">Taishania pollutisoli</name>
    <dbReference type="NCBI Taxonomy" id="2766479"/>
    <lineage>
        <taxon>Bacteria</taxon>
        <taxon>Pseudomonadati</taxon>
        <taxon>Bacteroidota</taxon>
        <taxon>Flavobacteriia</taxon>
        <taxon>Flavobacteriales</taxon>
        <taxon>Crocinitomicaceae</taxon>
        <taxon>Taishania</taxon>
    </lineage>
</organism>
<feature type="transmembrane region" description="Helical" evidence="17">
    <location>
        <begin position="99"/>
        <end position="117"/>
    </location>
</feature>
<comment type="subcellular location">
    <subcellularLocation>
        <location evidence="1">Membrane</location>
        <topology evidence="1">Multi-pass membrane protein</topology>
    </subcellularLocation>
</comment>
<keyword evidence="6" id="KW-0573">Peptidoglycan synthesis</keyword>
<feature type="transmembrane region" description="Helical" evidence="17">
    <location>
        <begin position="163"/>
        <end position="183"/>
    </location>
</feature>
<keyword evidence="4 17" id="KW-0812">Transmembrane</keyword>
<feature type="transmembrane region" description="Helical" evidence="17">
    <location>
        <begin position="306"/>
        <end position="326"/>
    </location>
</feature>
<dbReference type="EC" id="2.4.99.28" evidence="14"/>
<dbReference type="Proteomes" id="UP000652681">
    <property type="component" value="Unassembled WGS sequence"/>
</dbReference>
<dbReference type="EMBL" id="JACVEL010000013">
    <property type="protein sequence ID" value="MBC9813674.1"/>
    <property type="molecule type" value="Genomic_DNA"/>
</dbReference>
<comment type="caution">
    <text evidence="18">The sequence shown here is derived from an EMBL/GenBank/DDBJ whole genome shotgun (WGS) entry which is preliminary data.</text>
</comment>